<dbReference type="InterPro" id="IPR004185">
    <property type="entry name" value="Glyco_hydro_13_lg-like_dom"/>
</dbReference>
<proteinExistence type="inferred from homology"/>
<evidence type="ECO:0000256" key="4">
    <source>
        <dbReference type="ARBA" id="ARBA00023295"/>
    </source>
</evidence>
<dbReference type="CDD" id="cd02857">
    <property type="entry name" value="E_set_CDase_PDE_N"/>
    <property type="match status" value="1"/>
</dbReference>
<dbReference type="Pfam" id="PF00128">
    <property type="entry name" value="Alpha-amylase"/>
    <property type="match status" value="1"/>
</dbReference>
<organism evidence="6 7">
    <name type="scientific">Brotocaccenecus cirricatena</name>
    <dbReference type="NCBI Taxonomy" id="3064195"/>
    <lineage>
        <taxon>Bacteria</taxon>
        <taxon>Bacillati</taxon>
        <taxon>Bacillota</taxon>
        <taxon>Clostridia</taxon>
        <taxon>Eubacteriales</taxon>
        <taxon>Oscillospiraceae</taxon>
        <taxon>Brotocaccenecus</taxon>
    </lineage>
</organism>
<dbReference type="Gene3D" id="3.90.400.10">
    <property type="entry name" value="Oligo-1,6-glucosidase, Domain 2"/>
    <property type="match status" value="1"/>
</dbReference>
<dbReference type="InterPro" id="IPR013783">
    <property type="entry name" value="Ig-like_fold"/>
</dbReference>
<dbReference type="PANTHER" id="PTHR10357:SF210">
    <property type="entry name" value="MALTODEXTRIN GLUCOSIDASE"/>
    <property type="match status" value="1"/>
</dbReference>
<dbReference type="AlphaFoldDB" id="A0AAE3ABT3"/>
<evidence type="ECO:0000259" key="5">
    <source>
        <dbReference type="SMART" id="SM00642"/>
    </source>
</evidence>
<dbReference type="Gene3D" id="2.60.40.10">
    <property type="entry name" value="Immunoglobulins"/>
    <property type="match status" value="1"/>
</dbReference>
<dbReference type="SUPFAM" id="SSF51445">
    <property type="entry name" value="(Trans)glycosidases"/>
    <property type="match status" value="1"/>
</dbReference>
<comment type="similarity">
    <text evidence="1">Belongs to the glycosyl hydrolase 13 family.</text>
</comment>
<dbReference type="PANTHER" id="PTHR10357">
    <property type="entry name" value="ALPHA-AMYLASE FAMILY MEMBER"/>
    <property type="match status" value="1"/>
</dbReference>
<sequence length="583" mass="67298">MNRSAVFHRTYSEYSFATAPDRVVIRLRAARGDLDACHICYGDRMDPNSPIAVTREQMAVRFTDSLFDYYEAIFDPKVTRLCYYFELKKGGETTFYYNDGFFSAPDENRQLYYNFHYIRIEDMAHVPDWFKSAVVYQIYPDSFASSQGYIAGQEKHVVYDGKVFSSRHGGTLRGICDNLPYLNELGIDCIYMTPIFAANSWHKYDTVDYFEIDPCFGTKEDFRMLVDACHKKGIRVILDGVFNHCGPDFFAFQDLRENGAASPYKDWFYVQEFPPKGGPRPNYECFAYVDSMPKLNTGNPETARYLLEVGTYWVQEFDIDGWRLDVANEVDHDFWRQFRKAIRAIKADAVLIGEIWDDARSFLEGDQFDSAMNYNLMFAIVDAIANGRLTALQFAQRISYLLMRYQEPIQAAQMNLIDSHDIPRFLSQAGGSRDKLKQAVLFLLTHTGVPMVFYGDEQGLSGWHESEYRRPMDWSDPASDLFAFYQKAIRLRRNYTAAIRSGYRILSADEDVLTYCCVHHSEGFLVVMNLSDRHQYRSILVPQALNRVLQSPVDYFTSERYSTEGSMLMLELAPNSAVLVPTL</sequence>
<name>A0AAE3ABT3_9FIRM</name>
<dbReference type="GO" id="GO:0004553">
    <property type="term" value="F:hydrolase activity, hydrolyzing O-glycosyl compounds"/>
    <property type="evidence" value="ECO:0007669"/>
    <property type="project" value="InterPro"/>
</dbReference>
<reference evidence="6" key="1">
    <citation type="submission" date="2021-10" db="EMBL/GenBank/DDBJ databases">
        <title>Anaerobic single-cell dispensing facilitates the cultivation of human gut bacteria.</title>
        <authorList>
            <person name="Afrizal A."/>
        </authorList>
    </citation>
    <scope>NUCLEOTIDE SEQUENCE</scope>
    <source>
        <strain evidence="6">CLA-AA-H272</strain>
    </source>
</reference>
<dbReference type="Gene3D" id="3.20.20.80">
    <property type="entry name" value="Glycosidases"/>
    <property type="match status" value="1"/>
</dbReference>
<evidence type="ECO:0000313" key="6">
    <source>
        <dbReference type="EMBL" id="MCC2128157.1"/>
    </source>
</evidence>
<keyword evidence="4" id="KW-0326">Glycosidase</keyword>
<dbReference type="RefSeq" id="WP_302927590.1">
    <property type="nucleotide sequence ID" value="NZ_JAJEPW010000002.1"/>
</dbReference>
<dbReference type="GO" id="GO:0030245">
    <property type="term" value="P:cellulose catabolic process"/>
    <property type="evidence" value="ECO:0007669"/>
    <property type="project" value="UniProtKB-KW"/>
</dbReference>
<dbReference type="SUPFAM" id="SSF51011">
    <property type="entry name" value="Glycosyl hydrolase domain"/>
    <property type="match status" value="1"/>
</dbReference>
<evidence type="ECO:0000256" key="3">
    <source>
        <dbReference type="ARBA" id="ARBA00023001"/>
    </source>
</evidence>
<evidence type="ECO:0000256" key="2">
    <source>
        <dbReference type="ARBA" id="ARBA00022801"/>
    </source>
</evidence>
<accession>A0AAE3ABT3</accession>
<dbReference type="EMBL" id="JAJEPW010000002">
    <property type="protein sequence ID" value="MCC2128157.1"/>
    <property type="molecule type" value="Genomic_DNA"/>
</dbReference>
<dbReference type="InterPro" id="IPR017853">
    <property type="entry name" value="GH"/>
</dbReference>
<protein>
    <submittedName>
        <fullName evidence="6">Alpha-glycosidase</fullName>
    </submittedName>
</protein>
<dbReference type="SUPFAM" id="SSF81296">
    <property type="entry name" value="E set domains"/>
    <property type="match status" value="1"/>
</dbReference>
<evidence type="ECO:0000313" key="7">
    <source>
        <dbReference type="Proteomes" id="UP001199319"/>
    </source>
</evidence>
<dbReference type="InterPro" id="IPR006047">
    <property type="entry name" value="GH13_cat_dom"/>
</dbReference>
<keyword evidence="7" id="KW-1185">Reference proteome</keyword>
<keyword evidence="3" id="KW-0624">Polysaccharide degradation</keyword>
<gene>
    <name evidence="6" type="ORF">LKD37_01255</name>
</gene>
<dbReference type="CDD" id="cd11338">
    <property type="entry name" value="AmyAc_CMD"/>
    <property type="match status" value="1"/>
</dbReference>
<dbReference type="SMART" id="SM00642">
    <property type="entry name" value="Aamy"/>
    <property type="match status" value="1"/>
</dbReference>
<dbReference type="Pfam" id="PF02903">
    <property type="entry name" value="Alpha-amylase_N"/>
    <property type="match status" value="1"/>
</dbReference>
<keyword evidence="3" id="KW-0119">Carbohydrate metabolism</keyword>
<comment type="caution">
    <text evidence="6">The sequence shown here is derived from an EMBL/GenBank/DDBJ whole genome shotgun (WGS) entry which is preliminary data.</text>
</comment>
<keyword evidence="2" id="KW-0378">Hydrolase</keyword>
<dbReference type="Proteomes" id="UP001199319">
    <property type="component" value="Unassembled WGS sequence"/>
</dbReference>
<dbReference type="InterPro" id="IPR045857">
    <property type="entry name" value="O16G_dom_2"/>
</dbReference>
<evidence type="ECO:0000256" key="1">
    <source>
        <dbReference type="ARBA" id="ARBA00008061"/>
    </source>
</evidence>
<keyword evidence="3" id="KW-0136">Cellulose degradation</keyword>
<feature type="domain" description="Glycosyl hydrolase family 13 catalytic" evidence="5">
    <location>
        <begin position="137"/>
        <end position="492"/>
    </location>
</feature>
<dbReference type="InterPro" id="IPR014756">
    <property type="entry name" value="Ig_E-set"/>
</dbReference>